<organism evidence="14 15">
    <name type="scientific">Brachybacterium paraconglomeratum</name>
    <dbReference type="NCBI Taxonomy" id="173362"/>
    <lineage>
        <taxon>Bacteria</taxon>
        <taxon>Bacillati</taxon>
        <taxon>Actinomycetota</taxon>
        <taxon>Actinomycetes</taxon>
        <taxon>Micrococcales</taxon>
        <taxon>Dermabacteraceae</taxon>
        <taxon>Brachybacterium</taxon>
    </lineage>
</organism>
<dbReference type="Gene3D" id="3.90.870.10">
    <property type="entry name" value="DHBP synthase"/>
    <property type="match status" value="1"/>
</dbReference>
<dbReference type="GO" id="GO:0061710">
    <property type="term" value="F:L-threonylcarbamoyladenylate synthase"/>
    <property type="evidence" value="ECO:0007669"/>
    <property type="project" value="UniProtKB-EC"/>
</dbReference>
<keyword evidence="9" id="KW-0067">ATP-binding</keyword>
<proteinExistence type="inferred from homology"/>
<dbReference type="Pfam" id="PF01300">
    <property type="entry name" value="Sua5_yciO_yrdC"/>
    <property type="match status" value="1"/>
</dbReference>
<evidence type="ECO:0000256" key="6">
    <source>
        <dbReference type="ARBA" id="ARBA00022694"/>
    </source>
</evidence>
<dbReference type="RefSeq" id="WP_126988494.1">
    <property type="nucleotide sequence ID" value="NZ_JALXWX010000008.1"/>
</dbReference>
<evidence type="ECO:0000256" key="11">
    <source>
        <dbReference type="ARBA" id="ARBA00048366"/>
    </source>
</evidence>
<evidence type="ECO:0000256" key="8">
    <source>
        <dbReference type="ARBA" id="ARBA00022741"/>
    </source>
</evidence>
<dbReference type="GO" id="GO:0006450">
    <property type="term" value="P:regulation of translational fidelity"/>
    <property type="evidence" value="ECO:0007669"/>
    <property type="project" value="TreeGrafter"/>
</dbReference>
<dbReference type="EC" id="2.7.7.87" evidence="3"/>
<dbReference type="InterPro" id="IPR017945">
    <property type="entry name" value="DHBP_synth_RibB-like_a/b_dom"/>
</dbReference>
<dbReference type="GO" id="GO:0003725">
    <property type="term" value="F:double-stranded RNA binding"/>
    <property type="evidence" value="ECO:0007669"/>
    <property type="project" value="InterPro"/>
</dbReference>
<accession>A0A426SH87</accession>
<dbReference type="InterPro" id="IPR050156">
    <property type="entry name" value="TC-AMP_synthase_SUA5"/>
</dbReference>
<feature type="compositionally biased region" description="Low complexity" evidence="12">
    <location>
        <begin position="218"/>
        <end position="230"/>
    </location>
</feature>
<feature type="compositionally biased region" description="Low complexity" evidence="12">
    <location>
        <begin position="241"/>
        <end position="250"/>
    </location>
</feature>
<feature type="region of interest" description="Disordered" evidence="12">
    <location>
        <begin position="212"/>
        <end position="349"/>
    </location>
</feature>
<protein>
    <recommendedName>
        <fullName evidence="10">L-threonylcarbamoyladenylate synthase</fullName>
        <ecNumber evidence="3">2.7.7.87</ecNumber>
    </recommendedName>
    <alternativeName>
        <fullName evidence="10">L-threonylcarbamoyladenylate synthase</fullName>
    </alternativeName>
</protein>
<evidence type="ECO:0000259" key="13">
    <source>
        <dbReference type="PROSITE" id="PS51163"/>
    </source>
</evidence>
<keyword evidence="5" id="KW-0808">Transferase</keyword>
<dbReference type="EMBL" id="QOCI01000013">
    <property type="protein sequence ID" value="RRR17497.1"/>
    <property type="molecule type" value="Genomic_DNA"/>
</dbReference>
<name>A0A426SH87_9MICO</name>
<dbReference type="PROSITE" id="PS51163">
    <property type="entry name" value="YRDC"/>
    <property type="match status" value="1"/>
</dbReference>
<sequence>MSVHDTQNPETREDALAAAVDAVRGGGLIVLPTDTVYGIGADAFTPQAVQDLLEAKGRGRDTPPPVLIGDHAVLMALATDLPEYVEDLAEALWPGALTIILTAQPSLTWDLGETRGTVALRMPEDETALELLRRTGPLAVSSANRHGKPAATSVIDAATQLGDAVEVYLDGGAARIGASSTILDATVTPAEIVREGAITKQQIIDVVGDIFTAPEPEPSQQEAEDAAGAQGEDGESGTSTESAEGASDAAPDGEADGDAPSVLDLPSEPELESVPQGPAETPLAAPGEDAAAPSDVASSTSDPSTAEASTAGSSDSGSPTSEPSTSGSTTAAPEDRPDDGPARPEHMPG</sequence>
<feature type="domain" description="YrdC-like" evidence="13">
    <location>
        <begin position="13"/>
        <end position="198"/>
    </location>
</feature>
<gene>
    <name evidence="14" type="ORF">DS079_14180</name>
</gene>
<evidence type="ECO:0000256" key="7">
    <source>
        <dbReference type="ARBA" id="ARBA00022695"/>
    </source>
</evidence>
<comment type="similarity">
    <text evidence="2">Belongs to the SUA5 family.</text>
</comment>
<evidence type="ECO:0000256" key="9">
    <source>
        <dbReference type="ARBA" id="ARBA00022840"/>
    </source>
</evidence>
<dbReference type="GO" id="GO:0000049">
    <property type="term" value="F:tRNA binding"/>
    <property type="evidence" value="ECO:0007669"/>
    <property type="project" value="TreeGrafter"/>
</dbReference>
<comment type="caution">
    <text evidence="14">The sequence shown here is derived from an EMBL/GenBank/DDBJ whole genome shotgun (WGS) entry which is preliminary data.</text>
</comment>
<dbReference type="InterPro" id="IPR006070">
    <property type="entry name" value="Sua5-like_dom"/>
</dbReference>
<dbReference type="GeneID" id="78122165"/>
<keyword evidence="7" id="KW-0548">Nucleotidyltransferase</keyword>
<evidence type="ECO:0000256" key="1">
    <source>
        <dbReference type="ARBA" id="ARBA00004496"/>
    </source>
</evidence>
<comment type="subcellular location">
    <subcellularLocation>
        <location evidence="1">Cytoplasm</location>
    </subcellularLocation>
</comment>
<keyword evidence="8" id="KW-0547">Nucleotide-binding</keyword>
<dbReference type="AlphaFoldDB" id="A0A426SH87"/>
<dbReference type="Proteomes" id="UP000274327">
    <property type="component" value="Unassembled WGS sequence"/>
</dbReference>
<evidence type="ECO:0000313" key="15">
    <source>
        <dbReference type="Proteomes" id="UP000274327"/>
    </source>
</evidence>
<evidence type="ECO:0000313" key="14">
    <source>
        <dbReference type="EMBL" id="RRR17497.1"/>
    </source>
</evidence>
<dbReference type="NCBIfam" id="TIGR00057">
    <property type="entry name" value="L-threonylcarbamoyladenylate synthase"/>
    <property type="match status" value="1"/>
</dbReference>
<evidence type="ECO:0000256" key="5">
    <source>
        <dbReference type="ARBA" id="ARBA00022679"/>
    </source>
</evidence>
<evidence type="ECO:0000256" key="4">
    <source>
        <dbReference type="ARBA" id="ARBA00022490"/>
    </source>
</evidence>
<keyword evidence="6" id="KW-0819">tRNA processing</keyword>
<feature type="compositionally biased region" description="Low complexity" evidence="12">
    <location>
        <begin position="304"/>
        <end position="332"/>
    </location>
</feature>
<evidence type="ECO:0000256" key="10">
    <source>
        <dbReference type="ARBA" id="ARBA00029774"/>
    </source>
</evidence>
<dbReference type="GO" id="GO:0005737">
    <property type="term" value="C:cytoplasm"/>
    <property type="evidence" value="ECO:0007669"/>
    <property type="project" value="UniProtKB-SubCell"/>
</dbReference>
<keyword evidence="4" id="KW-0963">Cytoplasm</keyword>
<dbReference type="PANTHER" id="PTHR17490">
    <property type="entry name" value="SUA5"/>
    <property type="match status" value="1"/>
</dbReference>
<evidence type="ECO:0000256" key="12">
    <source>
        <dbReference type="SAM" id="MobiDB-lite"/>
    </source>
</evidence>
<comment type="catalytic activity">
    <reaction evidence="11">
        <text>L-threonine + hydrogencarbonate + ATP = L-threonylcarbamoyladenylate + diphosphate + H2O</text>
        <dbReference type="Rhea" id="RHEA:36407"/>
        <dbReference type="ChEBI" id="CHEBI:15377"/>
        <dbReference type="ChEBI" id="CHEBI:17544"/>
        <dbReference type="ChEBI" id="CHEBI:30616"/>
        <dbReference type="ChEBI" id="CHEBI:33019"/>
        <dbReference type="ChEBI" id="CHEBI:57926"/>
        <dbReference type="ChEBI" id="CHEBI:73682"/>
        <dbReference type="EC" id="2.7.7.87"/>
    </reaction>
</comment>
<dbReference type="PANTHER" id="PTHR17490:SF16">
    <property type="entry name" value="THREONYLCARBAMOYL-AMP SYNTHASE"/>
    <property type="match status" value="1"/>
</dbReference>
<keyword evidence="15" id="KW-1185">Reference proteome</keyword>
<dbReference type="GO" id="GO:0008033">
    <property type="term" value="P:tRNA processing"/>
    <property type="evidence" value="ECO:0007669"/>
    <property type="project" value="UniProtKB-KW"/>
</dbReference>
<reference evidence="14 15" key="1">
    <citation type="submission" date="2018-07" db="EMBL/GenBank/DDBJ databases">
        <title>Brachybacteriurn paraconglorneratum KCTC 9916.</title>
        <authorList>
            <person name="Li Y."/>
        </authorList>
    </citation>
    <scope>NUCLEOTIDE SEQUENCE [LARGE SCALE GENOMIC DNA]</scope>
    <source>
        <strain evidence="14 15">KCTC 9916</strain>
    </source>
</reference>
<dbReference type="SUPFAM" id="SSF55821">
    <property type="entry name" value="YrdC/RibB"/>
    <property type="match status" value="1"/>
</dbReference>
<evidence type="ECO:0000256" key="2">
    <source>
        <dbReference type="ARBA" id="ARBA00007663"/>
    </source>
</evidence>
<dbReference type="GO" id="GO:0005524">
    <property type="term" value="F:ATP binding"/>
    <property type="evidence" value="ECO:0007669"/>
    <property type="project" value="UniProtKB-KW"/>
</dbReference>
<feature type="compositionally biased region" description="Basic and acidic residues" evidence="12">
    <location>
        <begin position="333"/>
        <end position="349"/>
    </location>
</feature>
<evidence type="ECO:0000256" key="3">
    <source>
        <dbReference type="ARBA" id="ARBA00012584"/>
    </source>
</evidence>